<organism evidence="2 3">
    <name type="scientific">Linnemannia hyalina</name>
    <dbReference type="NCBI Taxonomy" id="64524"/>
    <lineage>
        <taxon>Eukaryota</taxon>
        <taxon>Fungi</taxon>
        <taxon>Fungi incertae sedis</taxon>
        <taxon>Mucoromycota</taxon>
        <taxon>Mortierellomycotina</taxon>
        <taxon>Mortierellomycetes</taxon>
        <taxon>Mortierellales</taxon>
        <taxon>Mortierellaceae</taxon>
        <taxon>Linnemannia</taxon>
    </lineage>
</organism>
<gene>
    <name evidence="2" type="ORF">KI688_006573</name>
</gene>
<sequence length="116" mass="12019">MKTCMLLLILPVSIVAQDVVCGGFPPAALGDCLQLINQNVGKLTPAPVEGSHAVISVGTCAISTQPSPGQSVTMDYLAKAGNAIYEVCDAPDISGFQGNPIYSRTCMLESQAFALC</sequence>
<comment type="caution">
    <text evidence="2">The sequence shown here is derived from an EMBL/GenBank/DDBJ whole genome shotgun (WGS) entry which is preliminary data.</text>
</comment>
<reference evidence="2" key="1">
    <citation type="submission" date="2021-06" db="EMBL/GenBank/DDBJ databases">
        <title>Genome Sequence of Mortierella hyaline Strain SCG-10, a Cold-Adapted, Nitrate-Reducing Fungus Isolated from Soil in Minnesota, USA.</title>
        <authorList>
            <person name="Aldossari N."/>
        </authorList>
    </citation>
    <scope>NUCLEOTIDE SEQUENCE</scope>
    <source>
        <strain evidence="2">SCG-10</strain>
    </source>
</reference>
<evidence type="ECO:0000313" key="3">
    <source>
        <dbReference type="Proteomes" id="UP000707451"/>
    </source>
</evidence>
<dbReference type="EMBL" id="JAHRHY010000020">
    <property type="protein sequence ID" value="KAG9062241.1"/>
    <property type="molecule type" value="Genomic_DNA"/>
</dbReference>
<feature type="signal peptide" evidence="1">
    <location>
        <begin position="1"/>
        <end position="16"/>
    </location>
</feature>
<proteinExistence type="predicted"/>
<evidence type="ECO:0000313" key="2">
    <source>
        <dbReference type="EMBL" id="KAG9062241.1"/>
    </source>
</evidence>
<keyword evidence="1" id="KW-0732">Signal</keyword>
<accession>A0A9P7XJI7</accession>
<name>A0A9P7XJI7_9FUNG</name>
<feature type="chain" id="PRO_5040236297" evidence="1">
    <location>
        <begin position="17"/>
        <end position="116"/>
    </location>
</feature>
<keyword evidence="3" id="KW-1185">Reference proteome</keyword>
<dbReference type="Proteomes" id="UP000707451">
    <property type="component" value="Unassembled WGS sequence"/>
</dbReference>
<protein>
    <submittedName>
        <fullName evidence="2">Uncharacterized protein</fullName>
    </submittedName>
</protein>
<evidence type="ECO:0000256" key="1">
    <source>
        <dbReference type="SAM" id="SignalP"/>
    </source>
</evidence>
<dbReference type="AlphaFoldDB" id="A0A9P7XJI7"/>